<keyword evidence="2 5" id="KW-0378">Hydrolase</keyword>
<comment type="similarity">
    <text evidence="1">Belongs to the glycosyl hydrolase 25 family.</text>
</comment>
<evidence type="ECO:0000256" key="2">
    <source>
        <dbReference type="ARBA" id="ARBA00022801"/>
    </source>
</evidence>
<dbReference type="EC" id="3.2.1.17" evidence="5"/>
<keyword evidence="4" id="KW-1133">Transmembrane helix</keyword>
<evidence type="ECO:0000256" key="3">
    <source>
        <dbReference type="ARBA" id="ARBA00023295"/>
    </source>
</evidence>
<dbReference type="GO" id="GO:0009253">
    <property type="term" value="P:peptidoglycan catabolic process"/>
    <property type="evidence" value="ECO:0007669"/>
    <property type="project" value="InterPro"/>
</dbReference>
<keyword evidence="4" id="KW-0472">Membrane</keyword>
<sequence>MVRRRKNGNRRWYIVLACFFLLIIFLVFTNPGRYLVSWIRYQSGLQKHPSEKITRIGIPLPENYEVFGIDVSRYQNQIDWVRVADFKSGRFTVEFVFIKATEGKSMRDPAFADNWDGAKEAGIPRGAYHYFKPGVDAETQANHFCRNVKLEKGDLPPVLDVEETADGMGRNKLVKSIWTWLQIVERHYGVKPIVYSGAVFFETYLSGTSIEKYPLWVAHYYESRPATFAKWKFWQFSDKASIDGISGPVDANVFSGGPEQLKALTVK</sequence>
<dbReference type="Gene3D" id="3.20.20.80">
    <property type="entry name" value="Glycosidases"/>
    <property type="match status" value="1"/>
</dbReference>
<dbReference type="GO" id="GO:0003796">
    <property type="term" value="F:lysozyme activity"/>
    <property type="evidence" value="ECO:0007669"/>
    <property type="project" value="UniProtKB-EC"/>
</dbReference>
<dbReference type="PANTHER" id="PTHR34135:SF2">
    <property type="entry name" value="LYSOZYME"/>
    <property type="match status" value="1"/>
</dbReference>
<dbReference type="PROSITE" id="PS51904">
    <property type="entry name" value="GLYCOSYL_HYDROL_F25_2"/>
    <property type="match status" value="1"/>
</dbReference>
<keyword evidence="3 5" id="KW-0326">Glycosidase</keyword>
<organism evidence="5">
    <name type="scientific">bioreactor metagenome</name>
    <dbReference type="NCBI Taxonomy" id="1076179"/>
    <lineage>
        <taxon>unclassified sequences</taxon>
        <taxon>metagenomes</taxon>
        <taxon>ecological metagenomes</taxon>
    </lineage>
</organism>
<proteinExistence type="inferred from homology"/>
<dbReference type="EMBL" id="VSSQ01005068">
    <property type="protein sequence ID" value="MPM27718.1"/>
    <property type="molecule type" value="Genomic_DNA"/>
</dbReference>
<keyword evidence="4" id="KW-0812">Transmembrane</keyword>
<dbReference type="GO" id="GO:0016052">
    <property type="term" value="P:carbohydrate catabolic process"/>
    <property type="evidence" value="ECO:0007669"/>
    <property type="project" value="TreeGrafter"/>
</dbReference>
<protein>
    <submittedName>
        <fullName evidence="5">Lysozyme M1</fullName>
        <ecNumber evidence="5">3.2.1.17</ecNumber>
    </submittedName>
</protein>
<dbReference type="InterPro" id="IPR002053">
    <property type="entry name" value="Glyco_hydro_25"/>
</dbReference>
<evidence type="ECO:0000256" key="4">
    <source>
        <dbReference type="SAM" id="Phobius"/>
    </source>
</evidence>
<reference evidence="5" key="1">
    <citation type="submission" date="2019-08" db="EMBL/GenBank/DDBJ databases">
        <authorList>
            <person name="Kucharzyk K."/>
            <person name="Murdoch R.W."/>
            <person name="Higgins S."/>
            <person name="Loffler F."/>
        </authorList>
    </citation>
    <scope>NUCLEOTIDE SEQUENCE</scope>
</reference>
<feature type="transmembrane region" description="Helical" evidence="4">
    <location>
        <begin position="12"/>
        <end position="29"/>
    </location>
</feature>
<evidence type="ECO:0000313" key="5">
    <source>
        <dbReference type="EMBL" id="MPM27718.1"/>
    </source>
</evidence>
<dbReference type="GO" id="GO:0016998">
    <property type="term" value="P:cell wall macromolecule catabolic process"/>
    <property type="evidence" value="ECO:0007669"/>
    <property type="project" value="InterPro"/>
</dbReference>
<dbReference type="PANTHER" id="PTHR34135">
    <property type="entry name" value="LYSOZYME"/>
    <property type="match status" value="1"/>
</dbReference>
<evidence type="ECO:0000256" key="1">
    <source>
        <dbReference type="ARBA" id="ARBA00010646"/>
    </source>
</evidence>
<dbReference type="AlphaFoldDB" id="A0A644YIA0"/>
<name>A0A644YIA0_9ZZZZ</name>
<comment type="caution">
    <text evidence="5">The sequence shown here is derived from an EMBL/GenBank/DDBJ whole genome shotgun (WGS) entry which is preliminary data.</text>
</comment>
<dbReference type="InterPro" id="IPR018077">
    <property type="entry name" value="Glyco_hydro_fam25_subgr"/>
</dbReference>
<dbReference type="SMART" id="SM00641">
    <property type="entry name" value="Glyco_25"/>
    <property type="match status" value="1"/>
</dbReference>
<dbReference type="InterPro" id="IPR017853">
    <property type="entry name" value="GH"/>
</dbReference>
<dbReference type="SUPFAM" id="SSF51445">
    <property type="entry name" value="(Trans)glycosidases"/>
    <property type="match status" value="1"/>
</dbReference>
<gene>
    <name evidence="5" type="primary">acm</name>
    <name evidence="5" type="ORF">SDC9_74231</name>
</gene>
<accession>A0A644YIA0</accession>
<dbReference type="Pfam" id="PF01183">
    <property type="entry name" value="Glyco_hydro_25"/>
    <property type="match status" value="1"/>
</dbReference>
<dbReference type="CDD" id="cd06524">
    <property type="entry name" value="GH25_YegX-like"/>
    <property type="match status" value="1"/>
</dbReference>